<dbReference type="EMBL" id="MTJL01000041">
    <property type="protein sequence ID" value="OMI00384.1"/>
    <property type="molecule type" value="Genomic_DNA"/>
</dbReference>
<evidence type="ECO:0000313" key="5">
    <source>
        <dbReference type="EMBL" id="OMI00384.1"/>
    </source>
</evidence>
<evidence type="ECO:0000256" key="1">
    <source>
        <dbReference type="ARBA" id="ARBA00006962"/>
    </source>
</evidence>
<dbReference type="GO" id="GO:0016758">
    <property type="term" value="F:hexosyltransferase activity"/>
    <property type="evidence" value="ECO:0007669"/>
    <property type="project" value="InterPro"/>
</dbReference>
<comment type="similarity">
    <text evidence="1">Belongs to the glycosyltransferase 28 family.</text>
</comment>
<dbReference type="OrthoDB" id="9815663at2"/>
<reference evidence="5 6" key="1">
    <citation type="submission" date="2017-01" db="EMBL/GenBank/DDBJ databases">
        <title>Bacillus phylogenomics.</title>
        <authorList>
            <person name="Dunlap C."/>
        </authorList>
    </citation>
    <scope>NUCLEOTIDE SEQUENCE [LARGE SCALE GENOMIC DNA]</scope>
    <source>
        <strain evidence="5 6">NRRL B-41282</strain>
    </source>
</reference>
<comment type="caution">
    <text evidence="5">The sequence shown here is derived from an EMBL/GenBank/DDBJ whole genome shotgun (WGS) entry which is preliminary data.</text>
</comment>
<dbReference type="Gene3D" id="3.40.50.2000">
    <property type="entry name" value="Glycogen Phosphorylase B"/>
    <property type="match status" value="1"/>
</dbReference>
<dbReference type="Proteomes" id="UP000187367">
    <property type="component" value="Unassembled WGS sequence"/>
</dbReference>
<dbReference type="AlphaFoldDB" id="A0A1R1RSB6"/>
<evidence type="ECO:0000256" key="2">
    <source>
        <dbReference type="ARBA" id="ARBA00022676"/>
    </source>
</evidence>
<dbReference type="InterPro" id="IPR009695">
    <property type="entry name" value="Diacylglyc_glucosyltr_N"/>
</dbReference>
<dbReference type="PANTHER" id="PTHR43025:SF3">
    <property type="entry name" value="MONOGALACTOSYLDIACYLGLYCEROL SYNTHASE 1, CHLOROPLASTIC"/>
    <property type="match status" value="1"/>
</dbReference>
<name>A0A1R1RSB6_9BACI</name>
<evidence type="ECO:0000259" key="4">
    <source>
        <dbReference type="Pfam" id="PF06925"/>
    </source>
</evidence>
<gene>
    <name evidence="5" type="ORF">BW143_18515</name>
</gene>
<sequence length="377" mass="43460">MTTILIFPFLSISTGHHHVADSLQAELILKSHRCEKIDIFSHAYRRLEKVSSAAYLKWIQYFPKIYSSVYHLLACGSHETKKRYIMYELIFLKNMQQIIEEKKPDIVFCTHALPSYLLNKLKAQYPGMKVVNVYTDFFVNQIWGREHIDYHFAPIKDIKEQLIAEGVAEEKIFLTGIPVHRSYKTAEKSVRDEQNKPLYNMVITGGSMGVGGIFKLVRALSPGGDVVYQILCGKNRKLYRYVKSLNNPLIKALPYIENKAEMNRLYAQASGIITKPGGVTISECIEKQLPAFIYHALPGQEEMNLSMLKKRNLIIELKHQKEQPIEEQLLAFLRSKEGLSRYQTNVNQYLQEKSDLDISEILDRMIHNRLDLGNAHV</sequence>
<accession>A0A1R1RSB6</accession>
<keyword evidence="2" id="KW-0328">Glycosyltransferase</keyword>
<keyword evidence="6" id="KW-1185">Reference proteome</keyword>
<dbReference type="PANTHER" id="PTHR43025">
    <property type="entry name" value="MONOGALACTOSYLDIACYLGLYCEROL SYNTHASE"/>
    <property type="match status" value="1"/>
</dbReference>
<dbReference type="RefSeq" id="WP_076762124.1">
    <property type="nucleotide sequence ID" value="NZ_JARMDZ010000006.1"/>
</dbReference>
<dbReference type="GO" id="GO:0016020">
    <property type="term" value="C:membrane"/>
    <property type="evidence" value="ECO:0007669"/>
    <property type="project" value="GOC"/>
</dbReference>
<protein>
    <submittedName>
        <fullName evidence="5">Glycosyltransferase</fullName>
    </submittedName>
</protein>
<proteinExistence type="inferred from homology"/>
<organism evidence="5 6">
    <name type="scientific">Bacillus swezeyi</name>
    <dbReference type="NCBI Taxonomy" id="1925020"/>
    <lineage>
        <taxon>Bacteria</taxon>
        <taxon>Bacillati</taxon>
        <taxon>Bacillota</taxon>
        <taxon>Bacilli</taxon>
        <taxon>Bacillales</taxon>
        <taxon>Bacillaceae</taxon>
        <taxon>Bacillus</taxon>
    </lineage>
</organism>
<dbReference type="GO" id="GO:0009247">
    <property type="term" value="P:glycolipid biosynthetic process"/>
    <property type="evidence" value="ECO:0007669"/>
    <property type="project" value="InterPro"/>
</dbReference>
<keyword evidence="3" id="KW-0808">Transferase</keyword>
<dbReference type="SUPFAM" id="SSF53756">
    <property type="entry name" value="UDP-Glycosyltransferase/glycogen phosphorylase"/>
    <property type="match status" value="1"/>
</dbReference>
<evidence type="ECO:0000313" key="6">
    <source>
        <dbReference type="Proteomes" id="UP000187367"/>
    </source>
</evidence>
<dbReference type="Pfam" id="PF06925">
    <property type="entry name" value="MGDG_synth"/>
    <property type="match status" value="1"/>
</dbReference>
<dbReference type="InterPro" id="IPR050519">
    <property type="entry name" value="Glycosyltransf_28_UgtP"/>
</dbReference>
<feature type="domain" description="Diacylglycerol glucosyltransferase N-terminal" evidence="4">
    <location>
        <begin position="16"/>
        <end position="179"/>
    </location>
</feature>
<evidence type="ECO:0000256" key="3">
    <source>
        <dbReference type="ARBA" id="ARBA00022679"/>
    </source>
</evidence>
<accession>A0A1R1QBL5</accession>